<feature type="non-terminal residue" evidence="1">
    <location>
        <position position="1"/>
    </location>
</feature>
<name>A0A4V2K7I8_9APHY</name>
<organism evidence="1 2">
    <name type="scientific">Dichomitus squalens</name>
    <dbReference type="NCBI Taxonomy" id="114155"/>
    <lineage>
        <taxon>Eukaryota</taxon>
        <taxon>Fungi</taxon>
        <taxon>Dikarya</taxon>
        <taxon>Basidiomycota</taxon>
        <taxon>Agaricomycotina</taxon>
        <taxon>Agaricomycetes</taxon>
        <taxon>Polyporales</taxon>
        <taxon>Polyporaceae</taxon>
        <taxon>Dichomitus</taxon>
    </lineage>
</organism>
<dbReference type="Gene3D" id="3.50.50.60">
    <property type="entry name" value="FAD/NAD(P)-binding domain"/>
    <property type="match status" value="1"/>
</dbReference>
<protein>
    <submittedName>
        <fullName evidence="1">Uncharacterized protein</fullName>
    </submittedName>
</protein>
<reference evidence="1 2" key="1">
    <citation type="submission" date="2019-01" db="EMBL/GenBank/DDBJ databases">
        <title>Draft genome sequences of three monokaryotic isolates of the white-rot basidiomycete fungus Dichomitus squalens.</title>
        <authorList>
            <consortium name="DOE Joint Genome Institute"/>
            <person name="Lopez S.C."/>
            <person name="Andreopoulos B."/>
            <person name="Pangilinan J."/>
            <person name="Lipzen A."/>
            <person name="Riley R."/>
            <person name="Ahrendt S."/>
            <person name="Ng V."/>
            <person name="Barry K."/>
            <person name="Daum C."/>
            <person name="Grigoriev I.V."/>
            <person name="Hilden K.S."/>
            <person name="Makela M.R."/>
            <person name="de Vries R.P."/>
        </authorList>
    </citation>
    <scope>NUCLEOTIDE SEQUENCE [LARGE SCALE GENOMIC DNA]</scope>
    <source>
        <strain evidence="1 2">CBS 464.89</strain>
    </source>
</reference>
<evidence type="ECO:0000313" key="2">
    <source>
        <dbReference type="Proteomes" id="UP000292082"/>
    </source>
</evidence>
<sequence>LSEDPTISVLIEQGPVAGTWTSRVPLLSANPYTKETMAARCIIGTLGDYNQWRALGNDGWGYEDLESYFVRSEKTSGHMFSKYRGSDGE</sequence>
<dbReference type="EMBL" id="ML145159">
    <property type="protein sequence ID" value="TBU55978.1"/>
    <property type="molecule type" value="Genomic_DNA"/>
</dbReference>
<dbReference type="InterPro" id="IPR036188">
    <property type="entry name" value="FAD/NAD-bd_sf"/>
</dbReference>
<dbReference type="AlphaFoldDB" id="A0A4V2K7I8"/>
<gene>
    <name evidence="1" type="ORF">BD310DRAFT_824699</name>
</gene>
<evidence type="ECO:0000313" key="1">
    <source>
        <dbReference type="EMBL" id="TBU55978.1"/>
    </source>
</evidence>
<keyword evidence="2" id="KW-1185">Reference proteome</keyword>
<dbReference type="Proteomes" id="UP000292082">
    <property type="component" value="Unassembled WGS sequence"/>
</dbReference>
<proteinExistence type="predicted"/>
<accession>A0A4V2K7I8</accession>